<dbReference type="OrthoDB" id="9801235at2"/>
<dbReference type="InterPro" id="IPR003775">
    <property type="entry name" value="Flagellar_assembly_factor_FliW"/>
</dbReference>
<comment type="subcellular location">
    <subcellularLocation>
        <location evidence="4">Cytoplasm</location>
    </subcellularLocation>
</comment>
<organism evidence="5 6">
    <name type="scientific">Pectinatus cerevisiiphilus</name>
    <dbReference type="NCBI Taxonomy" id="86956"/>
    <lineage>
        <taxon>Bacteria</taxon>
        <taxon>Bacillati</taxon>
        <taxon>Bacillota</taxon>
        <taxon>Negativicutes</taxon>
        <taxon>Selenomonadales</taxon>
        <taxon>Selenomonadaceae</taxon>
        <taxon>Pectinatus</taxon>
    </lineage>
</organism>
<evidence type="ECO:0000256" key="2">
    <source>
        <dbReference type="ARBA" id="ARBA00022795"/>
    </source>
</evidence>
<keyword evidence="1 4" id="KW-0963">Cytoplasm</keyword>
<evidence type="ECO:0000313" key="5">
    <source>
        <dbReference type="EMBL" id="TCS79639.1"/>
    </source>
</evidence>
<keyword evidence="6" id="KW-1185">Reference proteome</keyword>
<dbReference type="GO" id="GO:0006417">
    <property type="term" value="P:regulation of translation"/>
    <property type="evidence" value="ECO:0007669"/>
    <property type="project" value="UniProtKB-KW"/>
</dbReference>
<dbReference type="SUPFAM" id="SSF141457">
    <property type="entry name" value="BH3618-like"/>
    <property type="match status" value="1"/>
</dbReference>
<dbReference type="GO" id="GO:0044780">
    <property type="term" value="P:bacterial-type flagellum assembly"/>
    <property type="evidence" value="ECO:0007669"/>
    <property type="project" value="UniProtKB-UniRule"/>
</dbReference>
<dbReference type="PANTHER" id="PTHR39190:SF1">
    <property type="entry name" value="FLAGELLAR ASSEMBLY FACTOR FLIW"/>
    <property type="match status" value="1"/>
</dbReference>
<protein>
    <recommendedName>
        <fullName evidence="4">Flagellar assembly factor FliW</fullName>
    </recommendedName>
</protein>
<comment type="function">
    <text evidence="4">Acts as an anti-CsrA protein, binds CsrA and prevents it from repressing translation of its target genes, one of which is flagellin. Binds to flagellin and participates in the assembly of the flagellum.</text>
</comment>
<sequence length="150" mass="17071">MKKIDTTRFGCIDIDENKIIKFTEGIPAFETEHEFIIIPYGEETAFLFLQSVITPDLAFLMVNPFAFFADYEITINDDVMEALKIEKQEDLLIFSFLTVHDGDVKKTTANLLAPVIINQNNLQGVQLILENTDYTTHHKLVADKNTGDNK</sequence>
<keyword evidence="5" id="KW-0969">Cilium</keyword>
<dbReference type="AlphaFoldDB" id="A0A4R3K9R1"/>
<evidence type="ECO:0000313" key="6">
    <source>
        <dbReference type="Proteomes" id="UP000295188"/>
    </source>
</evidence>
<comment type="caution">
    <text evidence="5">The sequence shown here is derived from an EMBL/GenBank/DDBJ whole genome shotgun (WGS) entry which is preliminary data.</text>
</comment>
<dbReference type="Gene3D" id="2.30.290.10">
    <property type="entry name" value="BH3618-like"/>
    <property type="match status" value="1"/>
</dbReference>
<reference evidence="5 6" key="1">
    <citation type="submission" date="2019-03" db="EMBL/GenBank/DDBJ databases">
        <title>Genomic Encyclopedia of Type Strains, Phase IV (KMG-IV): sequencing the most valuable type-strain genomes for metagenomic binning, comparative biology and taxonomic classification.</title>
        <authorList>
            <person name="Goeker M."/>
        </authorList>
    </citation>
    <scope>NUCLEOTIDE SEQUENCE [LARGE SCALE GENOMIC DNA]</scope>
    <source>
        <strain evidence="5 6">DSM 20467</strain>
    </source>
</reference>
<dbReference type="Pfam" id="PF02623">
    <property type="entry name" value="FliW"/>
    <property type="match status" value="1"/>
</dbReference>
<proteinExistence type="inferred from homology"/>
<keyword evidence="5" id="KW-0966">Cell projection</keyword>
<keyword evidence="4" id="KW-0143">Chaperone</keyword>
<comment type="subunit">
    <text evidence="4">Interacts with translational regulator CsrA and flagellin(s).</text>
</comment>
<dbReference type="Proteomes" id="UP000295188">
    <property type="component" value="Unassembled WGS sequence"/>
</dbReference>
<evidence type="ECO:0000256" key="4">
    <source>
        <dbReference type="HAMAP-Rule" id="MF_01185"/>
    </source>
</evidence>
<keyword evidence="3 4" id="KW-0810">Translation regulation</keyword>
<gene>
    <name evidence="4" type="primary">fliW</name>
    <name evidence="5" type="ORF">EDC37_10654</name>
</gene>
<accession>A0A4R3K9R1</accession>
<dbReference type="GO" id="GO:0005737">
    <property type="term" value="C:cytoplasm"/>
    <property type="evidence" value="ECO:0007669"/>
    <property type="project" value="UniProtKB-SubCell"/>
</dbReference>
<dbReference type="EMBL" id="SMAA01000006">
    <property type="protein sequence ID" value="TCS79639.1"/>
    <property type="molecule type" value="Genomic_DNA"/>
</dbReference>
<keyword evidence="5" id="KW-0282">Flagellum</keyword>
<dbReference type="NCBIfam" id="NF009793">
    <property type="entry name" value="PRK13285.1-1"/>
    <property type="match status" value="1"/>
</dbReference>
<dbReference type="InterPro" id="IPR024046">
    <property type="entry name" value="Flagellar_assmbl_FliW_dom_sf"/>
</dbReference>
<dbReference type="RefSeq" id="WP_132548666.1">
    <property type="nucleotide sequence ID" value="NZ_SMAA01000006.1"/>
</dbReference>
<comment type="similarity">
    <text evidence="4">Belongs to the FliW family.</text>
</comment>
<name>A0A4R3K9R1_9FIRM</name>
<evidence type="ECO:0000256" key="3">
    <source>
        <dbReference type="ARBA" id="ARBA00022845"/>
    </source>
</evidence>
<evidence type="ECO:0000256" key="1">
    <source>
        <dbReference type="ARBA" id="ARBA00022490"/>
    </source>
</evidence>
<dbReference type="HAMAP" id="MF_01185">
    <property type="entry name" value="FliW"/>
    <property type="match status" value="1"/>
</dbReference>
<dbReference type="PANTHER" id="PTHR39190">
    <property type="entry name" value="FLAGELLAR ASSEMBLY FACTOR FLIW"/>
    <property type="match status" value="1"/>
</dbReference>
<keyword evidence="2 4" id="KW-1005">Bacterial flagellum biogenesis</keyword>